<keyword evidence="7" id="KW-1185">Reference proteome</keyword>
<evidence type="ECO:0000256" key="1">
    <source>
        <dbReference type="ARBA" id="ARBA00005417"/>
    </source>
</evidence>
<dbReference type="InterPro" id="IPR027417">
    <property type="entry name" value="P-loop_NTPase"/>
</dbReference>
<dbReference type="InterPro" id="IPR003593">
    <property type="entry name" value="AAA+_ATPase"/>
</dbReference>
<name>A0ABU0AKX9_9BACI</name>
<dbReference type="Pfam" id="PF00005">
    <property type="entry name" value="ABC_tran"/>
    <property type="match status" value="1"/>
</dbReference>
<comment type="similarity">
    <text evidence="1">Belongs to the ABC transporter superfamily.</text>
</comment>
<sequence>MMEPLLVVQDVEKIYGKGANTFKALEHISFEIDHGEFVGVMGPSGAGKSTLLNVLATIDSPTHGDILIGHDNIAKMKEEALADFRRDHLGFIFQDYNLLDSLTVRENILLPLAIAKKPAAEIRERVDTIARTFGITPLLDKYPYQISGGQKQRTAASRALVSNPKLIFADEPTGALDSKSAADLLESLSKLNDEHEATIMMVTHDAYAASFCRRILFIKDGQLSKEIFRGTKTRKEFFQMILAELAQIGGDVHDVI</sequence>
<reference evidence="6 7" key="1">
    <citation type="submission" date="2023-07" db="EMBL/GenBank/DDBJ databases">
        <title>Genomic Encyclopedia of Type Strains, Phase IV (KMG-IV): sequencing the most valuable type-strain genomes for metagenomic binning, comparative biology and taxonomic classification.</title>
        <authorList>
            <person name="Goeker M."/>
        </authorList>
    </citation>
    <scope>NUCLEOTIDE SEQUENCE [LARGE SCALE GENOMIC DNA]</scope>
    <source>
        <strain evidence="6 7">DSM 23494</strain>
    </source>
</reference>
<dbReference type="CDD" id="cd03255">
    <property type="entry name" value="ABC_MJ0796_LolCDE_FtsE"/>
    <property type="match status" value="1"/>
</dbReference>
<dbReference type="SUPFAM" id="SSF52540">
    <property type="entry name" value="P-loop containing nucleoside triphosphate hydrolases"/>
    <property type="match status" value="1"/>
</dbReference>
<evidence type="ECO:0000313" key="7">
    <source>
        <dbReference type="Proteomes" id="UP001238088"/>
    </source>
</evidence>
<protein>
    <submittedName>
        <fullName evidence="6">ABC transport system ATP-binding protein</fullName>
    </submittedName>
</protein>
<gene>
    <name evidence="6" type="ORF">J2S17_003803</name>
</gene>
<evidence type="ECO:0000256" key="3">
    <source>
        <dbReference type="ARBA" id="ARBA00022741"/>
    </source>
</evidence>
<dbReference type="InterPro" id="IPR003439">
    <property type="entry name" value="ABC_transporter-like_ATP-bd"/>
</dbReference>
<dbReference type="InterPro" id="IPR017911">
    <property type="entry name" value="MacB-like_ATP-bd"/>
</dbReference>
<dbReference type="EMBL" id="JAUSUB010000018">
    <property type="protein sequence ID" value="MDQ0271915.1"/>
    <property type="molecule type" value="Genomic_DNA"/>
</dbReference>
<keyword evidence="4 6" id="KW-0067">ATP-binding</keyword>
<feature type="domain" description="ABC transporter" evidence="5">
    <location>
        <begin position="6"/>
        <end position="245"/>
    </location>
</feature>
<keyword evidence="3" id="KW-0547">Nucleotide-binding</keyword>
<dbReference type="SMART" id="SM00382">
    <property type="entry name" value="AAA"/>
    <property type="match status" value="1"/>
</dbReference>
<dbReference type="PROSITE" id="PS50893">
    <property type="entry name" value="ABC_TRANSPORTER_2"/>
    <property type="match status" value="1"/>
</dbReference>
<dbReference type="Proteomes" id="UP001238088">
    <property type="component" value="Unassembled WGS sequence"/>
</dbReference>
<keyword evidence="2" id="KW-0813">Transport</keyword>
<evidence type="ECO:0000256" key="2">
    <source>
        <dbReference type="ARBA" id="ARBA00022448"/>
    </source>
</evidence>
<dbReference type="GO" id="GO:0005524">
    <property type="term" value="F:ATP binding"/>
    <property type="evidence" value="ECO:0007669"/>
    <property type="project" value="UniProtKB-KW"/>
</dbReference>
<comment type="caution">
    <text evidence="6">The sequence shown here is derived from an EMBL/GenBank/DDBJ whole genome shotgun (WGS) entry which is preliminary data.</text>
</comment>
<proteinExistence type="inferred from homology"/>
<dbReference type="PANTHER" id="PTHR42798">
    <property type="entry name" value="LIPOPROTEIN-RELEASING SYSTEM ATP-BINDING PROTEIN LOLD"/>
    <property type="match status" value="1"/>
</dbReference>
<dbReference type="PANTHER" id="PTHR42798:SF7">
    <property type="entry name" value="ALPHA-D-RIBOSE 1-METHYLPHOSPHONATE 5-TRIPHOSPHATE SYNTHASE SUBUNIT PHNL"/>
    <property type="match status" value="1"/>
</dbReference>
<evidence type="ECO:0000256" key="4">
    <source>
        <dbReference type="ARBA" id="ARBA00022840"/>
    </source>
</evidence>
<organism evidence="6 7">
    <name type="scientific">Cytobacillus purgationiresistens</name>
    <dbReference type="NCBI Taxonomy" id="863449"/>
    <lineage>
        <taxon>Bacteria</taxon>
        <taxon>Bacillati</taxon>
        <taxon>Bacillota</taxon>
        <taxon>Bacilli</taxon>
        <taxon>Bacillales</taxon>
        <taxon>Bacillaceae</taxon>
        <taxon>Cytobacillus</taxon>
    </lineage>
</organism>
<dbReference type="Gene3D" id="3.40.50.300">
    <property type="entry name" value="P-loop containing nucleotide triphosphate hydrolases"/>
    <property type="match status" value="1"/>
</dbReference>
<accession>A0ABU0AKX9</accession>
<evidence type="ECO:0000259" key="5">
    <source>
        <dbReference type="PROSITE" id="PS50893"/>
    </source>
</evidence>
<evidence type="ECO:0000313" key="6">
    <source>
        <dbReference type="EMBL" id="MDQ0271915.1"/>
    </source>
</evidence>